<keyword evidence="2" id="KW-1185">Reference proteome</keyword>
<dbReference type="RefSeq" id="WP_117323378.1">
    <property type="nucleotide sequence ID" value="NZ_QVTD01000010.1"/>
</dbReference>
<dbReference type="InterPro" id="IPR025626">
    <property type="entry name" value="YyzF"/>
</dbReference>
<dbReference type="AlphaFoldDB" id="A0A372LA40"/>
<dbReference type="Proteomes" id="UP000262939">
    <property type="component" value="Unassembled WGS sequence"/>
</dbReference>
<dbReference type="NCBIfam" id="TIGR04129">
    <property type="entry name" value="CxxH_BA5709"/>
    <property type="match status" value="1"/>
</dbReference>
<accession>A0A372LA40</accession>
<comment type="caution">
    <text evidence="1">The sequence shown here is derived from an EMBL/GenBank/DDBJ whole genome shotgun (WGS) entry which is preliminary data.</text>
</comment>
<gene>
    <name evidence="1" type="ORF">D0466_15110</name>
</gene>
<sequence length="52" mass="6023">MIYCCQEHVELALDTVVDEHETYPLLNEIPKEKQLSTSCEYCRNVAVYMVGN</sequence>
<reference evidence="1 2" key="1">
    <citation type="submission" date="2018-08" db="EMBL/GenBank/DDBJ databases">
        <title>Bacillus chawlae sp. nov., Bacillus glennii sp. nov., and Bacillus saganii sp. nov. Isolated from the Vehicle Assembly Building at Kennedy Space Center where the Viking Spacecraft were Assembled.</title>
        <authorList>
            <person name="Seuylemezian A."/>
            <person name="Vaishampayan P."/>
        </authorList>
    </citation>
    <scope>NUCLEOTIDE SEQUENCE [LARGE SCALE GENOMIC DNA]</scope>
    <source>
        <strain evidence="1 2">V44-8</strain>
    </source>
</reference>
<evidence type="ECO:0000313" key="1">
    <source>
        <dbReference type="EMBL" id="RFU62482.1"/>
    </source>
</evidence>
<dbReference type="Pfam" id="PF14116">
    <property type="entry name" value="YyzF"/>
    <property type="match status" value="1"/>
</dbReference>
<name>A0A372LA40_9BACI</name>
<dbReference type="EMBL" id="QVTD01000010">
    <property type="protein sequence ID" value="RFU62482.1"/>
    <property type="molecule type" value="Genomic_DNA"/>
</dbReference>
<dbReference type="OrthoDB" id="1652387at2"/>
<proteinExistence type="predicted"/>
<evidence type="ECO:0000313" key="2">
    <source>
        <dbReference type="Proteomes" id="UP000262939"/>
    </source>
</evidence>
<protein>
    <submittedName>
        <fullName evidence="1">CxxH/CxxC protein</fullName>
    </submittedName>
</protein>
<organism evidence="1 2">
    <name type="scientific">Peribacillus glennii</name>
    <dbReference type="NCBI Taxonomy" id="2303991"/>
    <lineage>
        <taxon>Bacteria</taxon>
        <taxon>Bacillati</taxon>
        <taxon>Bacillota</taxon>
        <taxon>Bacilli</taxon>
        <taxon>Bacillales</taxon>
        <taxon>Bacillaceae</taxon>
        <taxon>Peribacillus</taxon>
    </lineage>
</organism>